<comment type="caution">
    <text evidence="3">The sequence shown here is derived from an EMBL/GenBank/DDBJ whole genome shotgun (WGS) entry which is preliminary data.</text>
</comment>
<evidence type="ECO:0000313" key="3">
    <source>
        <dbReference type="EMBL" id="TMW59792.1"/>
    </source>
</evidence>
<dbReference type="AlphaFoldDB" id="A0A8K1FHI7"/>
<evidence type="ECO:0000256" key="2">
    <source>
        <dbReference type="SAM" id="MobiDB-lite"/>
    </source>
</evidence>
<evidence type="ECO:0000313" key="4">
    <source>
        <dbReference type="Proteomes" id="UP000794436"/>
    </source>
</evidence>
<organism evidence="3 4">
    <name type="scientific">Pythium oligandrum</name>
    <name type="common">Mycoparasitic fungus</name>
    <dbReference type="NCBI Taxonomy" id="41045"/>
    <lineage>
        <taxon>Eukaryota</taxon>
        <taxon>Sar</taxon>
        <taxon>Stramenopiles</taxon>
        <taxon>Oomycota</taxon>
        <taxon>Peronosporomycetes</taxon>
        <taxon>Pythiales</taxon>
        <taxon>Pythiaceae</taxon>
        <taxon>Pythium</taxon>
    </lineage>
</organism>
<keyword evidence="1" id="KW-0175">Coiled coil</keyword>
<dbReference type="EMBL" id="SPLM01000109">
    <property type="protein sequence ID" value="TMW59792.1"/>
    <property type="molecule type" value="Genomic_DNA"/>
</dbReference>
<accession>A0A8K1FHI7</accession>
<proteinExistence type="predicted"/>
<dbReference type="Proteomes" id="UP000794436">
    <property type="component" value="Unassembled WGS sequence"/>
</dbReference>
<keyword evidence="4" id="KW-1185">Reference proteome</keyword>
<feature type="compositionally biased region" description="Polar residues" evidence="2">
    <location>
        <begin position="40"/>
        <end position="62"/>
    </location>
</feature>
<sequence>MAAEEGDGIGAFLSATADDETLAAALSYVDTFEDHVEPSMSASLPRNDVTSLANDSLPVQGSTKTTRKRRQRTTPKEELEYLRETVRSLESQLTELQGKSELDLCDAEQKAWKRMTKRHREERQRAEVENSRLRSRLEDQLRLIKSLERILKSRRDEELFPSGAAKRWRDSDRTSPLDSIVVEEELKRSLDEMYDKANAVFGDSRFKSRERECSPVNPTRVMELRPDPLVGAVIETLETSLFPFTYQETADVIWEFMSGQVSRSTALSLMQYDSVSSTSDPSTKVFNGRLSILGQSTTIRAKLVCRRVIESDRVILLSTILMDPKTVDMRSPDNLYLRTRMWQSLRAVSLGDASQSAATVREFFHEAAPEFYGLDDDDEATVDDTTTSDAREQAGVLTTIIQKGLGSHLDVSIQQVENLLLDRLTKLKIHDE</sequence>
<name>A0A8K1FHI7_PYTOL</name>
<reference evidence="3" key="1">
    <citation type="submission" date="2019-03" db="EMBL/GenBank/DDBJ databases">
        <title>Long read genome sequence of the mycoparasitic Pythium oligandrum ATCC 38472 isolated from sugarbeet rhizosphere.</title>
        <authorList>
            <person name="Gaulin E."/>
        </authorList>
    </citation>
    <scope>NUCLEOTIDE SEQUENCE</scope>
    <source>
        <strain evidence="3">ATCC 38472_TT</strain>
    </source>
</reference>
<feature type="region of interest" description="Disordered" evidence="2">
    <location>
        <begin position="35"/>
        <end position="76"/>
    </location>
</feature>
<feature type="coiled-coil region" evidence="1">
    <location>
        <begin position="79"/>
        <end position="157"/>
    </location>
</feature>
<evidence type="ECO:0000256" key="1">
    <source>
        <dbReference type="SAM" id="Coils"/>
    </source>
</evidence>
<gene>
    <name evidence="3" type="ORF">Poli38472_004861</name>
</gene>
<protein>
    <submittedName>
        <fullName evidence="3">Uncharacterized protein</fullName>
    </submittedName>
</protein>